<dbReference type="PANTHER" id="PTHR22930:SF293">
    <property type="entry name" value="PROTEIN ALP1-LIKE"/>
    <property type="match status" value="1"/>
</dbReference>
<evidence type="ECO:0000256" key="2">
    <source>
        <dbReference type="ARBA" id="ARBA00004123"/>
    </source>
</evidence>
<name>A0A5D3BRF4_CUCMM</name>
<keyword evidence="7" id="KW-0539">Nucleus</keyword>
<evidence type="ECO:0000256" key="1">
    <source>
        <dbReference type="ARBA" id="ARBA00001968"/>
    </source>
</evidence>
<comment type="cofactor">
    <cofactor evidence="1">
        <name>a divalent metal cation</name>
        <dbReference type="ChEBI" id="CHEBI:60240"/>
    </cofactor>
</comment>
<evidence type="ECO:0000313" key="10">
    <source>
        <dbReference type="Proteomes" id="UP000321947"/>
    </source>
</evidence>
<dbReference type="AlphaFoldDB" id="A0A5D3BRF4"/>
<dbReference type="Proteomes" id="UP000321947">
    <property type="component" value="Unassembled WGS sequence"/>
</dbReference>
<comment type="similarity">
    <text evidence="3">Belongs to the HARBI1 family.</text>
</comment>
<accession>A0A5D3BRF4</accession>
<keyword evidence="4" id="KW-0540">Nuclease</keyword>
<evidence type="ECO:0000259" key="8">
    <source>
        <dbReference type="Pfam" id="PF13359"/>
    </source>
</evidence>
<sequence length="213" mass="24298">MINVESVSRWAWTYIKVNVCTTDRPTFRTRKGEIATNILGVCDTKGDFVYVLAGWEGFATDSQILRDALSRENGLQVPKGYYYLCDVGYPNAEGFLALYRGQRYHLQEWRGAGNAPSNAKEYFNMKHSSASNVIEHAFSVLKGRWVILCGKSYYLLQVQCRTILACCLLHNLINREMTYCDNVDDVDEGDSTYATTTASEDINYIKTTNEWFQ</sequence>
<proteinExistence type="inferred from homology"/>
<dbReference type="InterPro" id="IPR027806">
    <property type="entry name" value="HARBI1_dom"/>
</dbReference>
<feature type="domain" description="DDE Tnp4" evidence="8">
    <location>
        <begin position="16"/>
        <end position="171"/>
    </location>
</feature>
<evidence type="ECO:0000256" key="4">
    <source>
        <dbReference type="ARBA" id="ARBA00022722"/>
    </source>
</evidence>
<gene>
    <name evidence="9" type="ORF">E5676_scaffold1371G00330</name>
</gene>
<protein>
    <submittedName>
        <fullName evidence="9">Retrotransposon protein</fullName>
    </submittedName>
</protein>
<comment type="caution">
    <text evidence="9">The sequence shown here is derived from an EMBL/GenBank/DDBJ whole genome shotgun (WGS) entry which is preliminary data.</text>
</comment>
<evidence type="ECO:0000256" key="6">
    <source>
        <dbReference type="ARBA" id="ARBA00022801"/>
    </source>
</evidence>
<dbReference type="PANTHER" id="PTHR22930">
    <property type="match status" value="1"/>
</dbReference>
<dbReference type="GO" id="GO:0005634">
    <property type="term" value="C:nucleus"/>
    <property type="evidence" value="ECO:0007669"/>
    <property type="project" value="UniProtKB-SubCell"/>
</dbReference>
<dbReference type="InterPro" id="IPR045249">
    <property type="entry name" value="HARBI1-like"/>
</dbReference>
<evidence type="ECO:0000256" key="3">
    <source>
        <dbReference type="ARBA" id="ARBA00006958"/>
    </source>
</evidence>
<keyword evidence="5" id="KW-0479">Metal-binding</keyword>
<dbReference type="Pfam" id="PF13359">
    <property type="entry name" value="DDE_Tnp_4"/>
    <property type="match status" value="1"/>
</dbReference>
<evidence type="ECO:0000256" key="7">
    <source>
        <dbReference type="ARBA" id="ARBA00023242"/>
    </source>
</evidence>
<keyword evidence="6" id="KW-0378">Hydrolase</keyword>
<evidence type="ECO:0000256" key="5">
    <source>
        <dbReference type="ARBA" id="ARBA00022723"/>
    </source>
</evidence>
<dbReference type="EMBL" id="SSTD01016690">
    <property type="protein sequence ID" value="TYK00689.1"/>
    <property type="molecule type" value="Genomic_DNA"/>
</dbReference>
<organism evidence="9 10">
    <name type="scientific">Cucumis melo var. makuwa</name>
    <name type="common">Oriental melon</name>
    <dbReference type="NCBI Taxonomy" id="1194695"/>
    <lineage>
        <taxon>Eukaryota</taxon>
        <taxon>Viridiplantae</taxon>
        <taxon>Streptophyta</taxon>
        <taxon>Embryophyta</taxon>
        <taxon>Tracheophyta</taxon>
        <taxon>Spermatophyta</taxon>
        <taxon>Magnoliopsida</taxon>
        <taxon>eudicotyledons</taxon>
        <taxon>Gunneridae</taxon>
        <taxon>Pentapetalae</taxon>
        <taxon>rosids</taxon>
        <taxon>fabids</taxon>
        <taxon>Cucurbitales</taxon>
        <taxon>Cucurbitaceae</taxon>
        <taxon>Benincaseae</taxon>
        <taxon>Cucumis</taxon>
    </lineage>
</organism>
<comment type="subcellular location">
    <subcellularLocation>
        <location evidence="2">Nucleus</location>
    </subcellularLocation>
</comment>
<reference evidence="9 10" key="1">
    <citation type="submission" date="2019-08" db="EMBL/GenBank/DDBJ databases">
        <title>Draft genome sequences of two oriental melons (Cucumis melo L. var makuwa).</title>
        <authorList>
            <person name="Kwon S.-Y."/>
        </authorList>
    </citation>
    <scope>NUCLEOTIDE SEQUENCE [LARGE SCALE GENOMIC DNA]</scope>
    <source>
        <strain evidence="10">cv. Chang Bougi</strain>
        <tissue evidence="9">Leaf</tissue>
    </source>
</reference>
<dbReference type="GO" id="GO:0046872">
    <property type="term" value="F:metal ion binding"/>
    <property type="evidence" value="ECO:0007669"/>
    <property type="project" value="UniProtKB-KW"/>
</dbReference>
<evidence type="ECO:0000313" key="9">
    <source>
        <dbReference type="EMBL" id="TYK00689.1"/>
    </source>
</evidence>
<dbReference type="GO" id="GO:0004518">
    <property type="term" value="F:nuclease activity"/>
    <property type="evidence" value="ECO:0007669"/>
    <property type="project" value="UniProtKB-KW"/>
</dbReference>
<dbReference type="GO" id="GO:0016787">
    <property type="term" value="F:hydrolase activity"/>
    <property type="evidence" value="ECO:0007669"/>
    <property type="project" value="UniProtKB-KW"/>
</dbReference>